<dbReference type="RefSeq" id="XP_018078286.1">
    <property type="nucleotide sequence ID" value="XM_018213825.1"/>
</dbReference>
<organism evidence="2 3">
    <name type="scientific">Mollisia scopiformis</name>
    <name type="common">Conifer needle endophyte fungus</name>
    <name type="synonym">Phialocephala scopiformis</name>
    <dbReference type="NCBI Taxonomy" id="149040"/>
    <lineage>
        <taxon>Eukaryota</taxon>
        <taxon>Fungi</taxon>
        <taxon>Dikarya</taxon>
        <taxon>Ascomycota</taxon>
        <taxon>Pezizomycotina</taxon>
        <taxon>Leotiomycetes</taxon>
        <taxon>Helotiales</taxon>
        <taxon>Mollisiaceae</taxon>
        <taxon>Mollisia</taxon>
    </lineage>
</organism>
<dbReference type="InParanoid" id="A0A194XUW9"/>
<dbReference type="Proteomes" id="UP000070700">
    <property type="component" value="Unassembled WGS sequence"/>
</dbReference>
<evidence type="ECO:0000256" key="1">
    <source>
        <dbReference type="SAM" id="MobiDB-lite"/>
    </source>
</evidence>
<dbReference type="GeneID" id="28823551"/>
<keyword evidence="3" id="KW-1185">Reference proteome</keyword>
<evidence type="ECO:0000313" key="2">
    <source>
        <dbReference type="EMBL" id="KUJ23931.1"/>
    </source>
</evidence>
<accession>A0A194XUW9</accession>
<name>A0A194XUW9_MOLSC</name>
<feature type="compositionally biased region" description="Polar residues" evidence="1">
    <location>
        <begin position="1"/>
        <end position="55"/>
    </location>
</feature>
<dbReference type="EMBL" id="KQ947404">
    <property type="protein sequence ID" value="KUJ23931.1"/>
    <property type="molecule type" value="Genomic_DNA"/>
</dbReference>
<protein>
    <submittedName>
        <fullName evidence="2">Uncharacterized protein</fullName>
    </submittedName>
</protein>
<dbReference type="OrthoDB" id="3563688at2759"/>
<evidence type="ECO:0000313" key="3">
    <source>
        <dbReference type="Proteomes" id="UP000070700"/>
    </source>
</evidence>
<dbReference type="KEGG" id="psco:LY89DRAFT_679205"/>
<dbReference type="AlphaFoldDB" id="A0A194XUW9"/>
<feature type="compositionally biased region" description="Basic and acidic residues" evidence="1">
    <location>
        <begin position="58"/>
        <end position="90"/>
    </location>
</feature>
<feature type="region of interest" description="Disordered" evidence="1">
    <location>
        <begin position="1"/>
        <end position="113"/>
    </location>
</feature>
<reference evidence="2 3" key="1">
    <citation type="submission" date="2015-10" db="EMBL/GenBank/DDBJ databases">
        <title>Full genome of DAOMC 229536 Phialocephala scopiformis, a fungal endophyte of spruce producing the potent anti-insectan compound rugulosin.</title>
        <authorList>
            <consortium name="DOE Joint Genome Institute"/>
            <person name="Walker A.K."/>
            <person name="Frasz S.L."/>
            <person name="Seifert K.A."/>
            <person name="Miller J.D."/>
            <person name="Mondo S.J."/>
            <person name="Labutti K."/>
            <person name="Lipzen A."/>
            <person name="Dockter R."/>
            <person name="Kennedy M."/>
            <person name="Grigoriev I.V."/>
            <person name="Spatafora J.W."/>
        </authorList>
    </citation>
    <scope>NUCLEOTIDE SEQUENCE [LARGE SCALE GENOMIC DNA]</scope>
    <source>
        <strain evidence="2 3">CBS 120377</strain>
    </source>
</reference>
<proteinExistence type="predicted"/>
<gene>
    <name evidence="2" type="ORF">LY89DRAFT_679205</name>
</gene>
<sequence>MENSPRSSLATLSTTDSRITLPDQQPSRSTPQHAKSPSASANFPSHLSLPDQSASEGFPHDRKQSVPYVEIERREREQESAEQREADEQQKKHHGHVNGVTECGRHGDDWLFGGASVSESVKWLLGKK</sequence>